<sequence>MVRRKNKHNITKSTPDNYVKNYFNQVQKNVLNLILAGPGSKLPNDHDEHVMCKFNNTYHQPKKMNLNYITQIESIKTNNNIIKINSIIDDSLSPKSDYIIPVKKRGRPKGSNKNNIKLDQIKEIPQIKIPKKRGRPKKNHNLRSPLLTSSLSIDSSVKMLKIESQSMICHIDDYHPIIALKEVQNSHTISESG</sequence>
<dbReference type="CTD" id="36375422"/>
<name>A0A090L4K4_STRRB</name>
<reference evidence="3" key="3">
    <citation type="submission" date="2020-12" db="UniProtKB">
        <authorList>
            <consortium name="WormBaseParasite"/>
        </authorList>
    </citation>
    <scope>IDENTIFICATION</scope>
</reference>
<proteinExistence type="predicted"/>
<keyword evidence="2" id="KW-1185">Reference proteome</keyword>
<accession>A0A090L4K4</accession>
<dbReference type="GeneID" id="36375422"/>
<dbReference type="WBParaSite" id="SRAE_1000132300.1">
    <property type="protein sequence ID" value="SRAE_1000132300.1"/>
    <property type="gene ID" value="WBGene00257927"/>
</dbReference>
<evidence type="ECO:0000313" key="1">
    <source>
        <dbReference type="EMBL" id="CEF63057.1"/>
    </source>
</evidence>
<reference evidence="2" key="1">
    <citation type="submission" date="2014-09" db="EMBL/GenBank/DDBJ databases">
        <authorList>
            <person name="Martin A.A."/>
        </authorList>
    </citation>
    <scope>NUCLEOTIDE SEQUENCE</scope>
    <source>
        <strain evidence="2">ED321</strain>
    </source>
</reference>
<reference evidence="1" key="2">
    <citation type="submission" date="2014-09" db="EMBL/GenBank/DDBJ databases">
        <authorList>
            <person name="Aslett A.Martin."/>
        </authorList>
    </citation>
    <scope>NUCLEOTIDE SEQUENCE</scope>
    <source>
        <strain evidence="1">ED321 Heterogonic</strain>
    </source>
</reference>
<dbReference type="WormBase" id="SRAE_1000132300">
    <property type="protein sequence ID" value="SRP06121"/>
    <property type="gene ID" value="WBGene00257927"/>
</dbReference>
<evidence type="ECO:0000313" key="2">
    <source>
        <dbReference type="Proteomes" id="UP000035682"/>
    </source>
</evidence>
<protein>
    <submittedName>
        <fullName evidence="1 3">Uncharacterized protein</fullName>
    </submittedName>
</protein>
<gene>
    <name evidence="1 3 4" type="ORF">SRAE_1000132300</name>
</gene>
<dbReference type="GO" id="GO:0003677">
    <property type="term" value="F:DNA binding"/>
    <property type="evidence" value="ECO:0007669"/>
    <property type="project" value="InterPro"/>
</dbReference>
<dbReference type="Pfam" id="PF02178">
    <property type="entry name" value="AT_hook"/>
    <property type="match status" value="2"/>
</dbReference>
<dbReference type="Proteomes" id="UP000035682">
    <property type="component" value="Unplaced"/>
</dbReference>
<dbReference type="RefSeq" id="XP_024502259.1">
    <property type="nucleotide sequence ID" value="XM_024648264.1"/>
</dbReference>
<dbReference type="InterPro" id="IPR017956">
    <property type="entry name" value="AT_hook_DNA-bd_motif"/>
</dbReference>
<organism evidence="1">
    <name type="scientific">Strongyloides ratti</name>
    <name type="common">Parasitic roundworm</name>
    <dbReference type="NCBI Taxonomy" id="34506"/>
    <lineage>
        <taxon>Eukaryota</taxon>
        <taxon>Metazoa</taxon>
        <taxon>Ecdysozoa</taxon>
        <taxon>Nematoda</taxon>
        <taxon>Chromadorea</taxon>
        <taxon>Rhabditida</taxon>
        <taxon>Tylenchina</taxon>
        <taxon>Panagrolaimomorpha</taxon>
        <taxon>Strongyloidoidea</taxon>
        <taxon>Strongyloididae</taxon>
        <taxon>Strongyloides</taxon>
    </lineage>
</organism>
<evidence type="ECO:0000313" key="3">
    <source>
        <dbReference type="WBParaSite" id="SRAE_1000132300.1"/>
    </source>
</evidence>
<dbReference type="AlphaFoldDB" id="A0A090L4K4"/>
<dbReference type="EMBL" id="LN609528">
    <property type="protein sequence ID" value="CEF63057.1"/>
    <property type="molecule type" value="Genomic_DNA"/>
</dbReference>
<dbReference type="SMART" id="SM00384">
    <property type="entry name" value="AT_hook"/>
    <property type="match status" value="2"/>
</dbReference>
<evidence type="ECO:0000313" key="4">
    <source>
        <dbReference type="WormBase" id="SRAE_1000132300"/>
    </source>
</evidence>